<evidence type="ECO:0000256" key="1">
    <source>
        <dbReference type="ARBA" id="ARBA00009947"/>
    </source>
</evidence>
<dbReference type="InterPro" id="IPR037231">
    <property type="entry name" value="NAP-like_sf"/>
</dbReference>
<dbReference type="GO" id="GO:0005634">
    <property type="term" value="C:nucleus"/>
    <property type="evidence" value="ECO:0007669"/>
    <property type="project" value="InterPro"/>
</dbReference>
<evidence type="ECO:0000313" key="4">
    <source>
        <dbReference type="EMBL" id="VDN18396.1"/>
    </source>
</evidence>
<dbReference type="GO" id="GO:0006334">
    <property type="term" value="P:nucleosome assembly"/>
    <property type="evidence" value="ECO:0007669"/>
    <property type="project" value="InterPro"/>
</dbReference>
<evidence type="ECO:0000313" key="6">
    <source>
        <dbReference type="WBParaSite" id="GPUH_0001116001-mRNA-1"/>
    </source>
</evidence>
<keyword evidence="5" id="KW-1185">Reference proteome</keyword>
<evidence type="ECO:0000256" key="2">
    <source>
        <dbReference type="RuleBase" id="RU003876"/>
    </source>
</evidence>
<dbReference type="FunFam" id="3.30.1120.90:FF:000002">
    <property type="entry name" value="Testis-specific Y-encoded-like protein 2"/>
    <property type="match status" value="1"/>
</dbReference>
<organism evidence="6">
    <name type="scientific">Gongylonema pulchrum</name>
    <dbReference type="NCBI Taxonomy" id="637853"/>
    <lineage>
        <taxon>Eukaryota</taxon>
        <taxon>Metazoa</taxon>
        <taxon>Ecdysozoa</taxon>
        <taxon>Nematoda</taxon>
        <taxon>Chromadorea</taxon>
        <taxon>Rhabditida</taxon>
        <taxon>Spirurina</taxon>
        <taxon>Spiruromorpha</taxon>
        <taxon>Spiruroidea</taxon>
        <taxon>Gongylonematidae</taxon>
        <taxon>Gongylonema</taxon>
    </lineage>
</organism>
<dbReference type="PANTHER" id="PTHR11875">
    <property type="entry name" value="TESTIS-SPECIFIC Y-ENCODED PROTEIN"/>
    <property type="match status" value="1"/>
</dbReference>
<dbReference type="EMBL" id="UYRT01078373">
    <property type="protein sequence ID" value="VDN18396.1"/>
    <property type="molecule type" value="Genomic_DNA"/>
</dbReference>
<accession>A0A183DR06</accession>
<dbReference type="Pfam" id="PF00956">
    <property type="entry name" value="NAP"/>
    <property type="match status" value="1"/>
</dbReference>
<proteinExistence type="inferred from homology"/>
<dbReference type="Gene3D" id="1.20.5.1500">
    <property type="match status" value="1"/>
</dbReference>
<evidence type="ECO:0000256" key="3">
    <source>
        <dbReference type="SAM" id="MobiDB-lite"/>
    </source>
</evidence>
<evidence type="ECO:0000313" key="5">
    <source>
        <dbReference type="Proteomes" id="UP000271098"/>
    </source>
</evidence>
<feature type="compositionally biased region" description="Basic and acidic residues" evidence="3">
    <location>
        <begin position="1"/>
        <end position="22"/>
    </location>
</feature>
<feature type="region of interest" description="Disordered" evidence="3">
    <location>
        <begin position="203"/>
        <end position="234"/>
    </location>
</feature>
<dbReference type="Proteomes" id="UP000271098">
    <property type="component" value="Unassembled WGS sequence"/>
</dbReference>
<dbReference type="WBParaSite" id="GPUH_0001116001-mRNA-1">
    <property type="protein sequence ID" value="GPUH_0001116001-mRNA-1"/>
    <property type="gene ID" value="GPUH_0001116001"/>
</dbReference>
<reference evidence="4 5" key="2">
    <citation type="submission" date="2018-11" db="EMBL/GenBank/DDBJ databases">
        <authorList>
            <consortium name="Pathogen Informatics"/>
        </authorList>
    </citation>
    <scope>NUCLEOTIDE SEQUENCE [LARGE SCALE GENOMIC DNA]</scope>
</reference>
<protein>
    <submittedName>
        <fullName evidence="6">Protein SET-like</fullName>
    </submittedName>
</protein>
<dbReference type="AlphaFoldDB" id="A0A183DR06"/>
<gene>
    <name evidence="4" type="ORF">GPUH_LOCUS11147</name>
</gene>
<dbReference type="Gene3D" id="3.30.1120.90">
    <property type="entry name" value="Nucleosome assembly protein"/>
    <property type="match status" value="1"/>
</dbReference>
<reference evidence="6" key="1">
    <citation type="submission" date="2016-06" db="UniProtKB">
        <authorList>
            <consortium name="WormBaseParasite"/>
        </authorList>
    </citation>
    <scope>IDENTIFICATION</scope>
</reference>
<feature type="region of interest" description="Disordered" evidence="3">
    <location>
        <begin position="1"/>
        <end position="30"/>
    </location>
</feature>
<name>A0A183DR06_9BILA</name>
<sequence length="234" mass="26854">MDEPSTKRAKVEGEMNGEKTETESAQDFDSATRKILEQVDQVEQKYNSLRKPFFDKRNDLVRDIPNFWVTAFVNHPHIGVILTEEEEECLHYLTTVEVEEFDDIKSGYRIKLTFDDNPFFENTQIVKEFSLGNLEPTCTTTEIKWKPDNDLTKKSKGSECCAPIRKSFFTWLAENGDAANDQTAEVIKDDLWPNPLHYFLVSDSEELGGGSDNEDENYDDELEEADDAGEDNDD</sequence>
<comment type="similarity">
    <text evidence="1 2">Belongs to the nucleosome assembly protein (NAP) family.</text>
</comment>
<dbReference type="SUPFAM" id="SSF143113">
    <property type="entry name" value="NAP-like"/>
    <property type="match status" value="1"/>
</dbReference>
<dbReference type="OrthoDB" id="19419at2759"/>
<dbReference type="InterPro" id="IPR002164">
    <property type="entry name" value="NAP_family"/>
</dbReference>
<feature type="compositionally biased region" description="Acidic residues" evidence="3">
    <location>
        <begin position="212"/>
        <end position="234"/>
    </location>
</feature>